<dbReference type="InterPro" id="IPR010240">
    <property type="entry name" value="Cys_deSase_IscS"/>
</dbReference>
<gene>
    <name evidence="9" type="primary">iscS</name>
    <name evidence="12" type="ORF">MSBRW_2324</name>
</gene>
<dbReference type="InterPro" id="IPR015424">
    <property type="entry name" value="PyrdxlP-dep_Trfase"/>
</dbReference>
<dbReference type="InterPro" id="IPR017772">
    <property type="entry name" value="Cys_deSase_NifS_bac/arc"/>
</dbReference>
<dbReference type="NCBIfam" id="TIGR03402">
    <property type="entry name" value="FeS_nifS"/>
    <property type="match status" value="1"/>
</dbReference>
<dbReference type="HOGENOM" id="CLU_003433_0_0_2"/>
<evidence type="ECO:0000256" key="2">
    <source>
        <dbReference type="ARBA" id="ARBA00006490"/>
    </source>
</evidence>
<protein>
    <recommendedName>
        <fullName evidence="9">Cysteine desulfurase IscS</fullName>
        <ecNumber evidence="9">2.8.1.7</ecNumber>
    </recommendedName>
</protein>
<dbReference type="UniPathway" id="UPA00266"/>
<dbReference type="PATRIC" id="fig|1434109.4.peg.3004"/>
<feature type="binding site" evidence="9">
    <location>
        <position position="251"/>
    </location>
    <ligand>
        <name>pyridoxal 5'-phosphate</name>
        <dbReference type="ChEBI" id="CHEBI:597326"/>
    </ligand>
</feature>
<dbReference type="KEGG" id="mbw:MSBRW_2324"/>
<keyword evidence="9" id="KW-0001">2Fe-2S</keyword>
<dbReference type="InterPro" id="IPR015422">
    <property type="entry name" value="PyrdxlP-dep_Trfase_small"/>
</dbReference>
<reference evidence="12 13" key="1">
    <citation type="submission" date="2014-07" db="EMBL/GenBank/DDBJ databases">
        <title>Methanogenic archaea and the global carbon cycle.</title>
        <authorList>
            <person name="Henriksen J.R."/>
            <person name="Luke J."/>
            <person name="Reinhart S."/>
            <person name="Benedict M.N."/>
            <person name="Youngblut N.D."/>
            <person name="Metcalf M.E."/>
            <person name="Whitaker R.J."/>
            <person name="Metcalf W.W."/>
        </authorList>
    </citation>
    <scope>NUCLEOTIDE SEQUENCE [LARGE SCALE GENOMIC DNA]</scope>
    <source>
        <strain evidence="12 13">Wiesmoor</strain>
    </source>
</reference>
<dbReference type="PROSITE" id="PS00595">
    <property type="entry name" value="AA_TRANSFER_CLASS_5"/>
    <property type="match status" value="1"/>
</dbReference>
<dbReference type="HAMAP" id="MF_00331">
    <property type="entry name" value="Cys_desulf_IscS"/>
    <property type="match status" value="1"/>
</dbReference>
<feature type="binding site" evidence="9">
    <location>
        <position position="165"/>
    </location>
    <ligand>
        <name>pyridoxal 5'-phosphate</name>
        <dbReference type="ChEBI" id="CHEBI:597326"/>
    </ligand>
</feature>
<evidence type="ECO:0000259" key="11">
    <source>
        <dbReference type="Pfam" id="PF00266"/>
    </source>
</evidence>
<comment type="subunit">
    <text evidence="9">Homodimer. Forms a heterotetramer with IscU, interacts with other sulfur acceptors.</text>
</comment>
<keyword evidence="5 9" id="KW-0479">Metal-binding</keyword>
<keyword evidence="3 9" id="KW-0963">Cytoplasm</keyword>
<dbReference type="GO" id="GO:0044571">
    <property type="term" value="P:[2Fe-2S] cluster assembly"/>
    <property type="evidence" value="ECO:0007669"/>
    <property type="project" value="UniProtKB-UniRule"/>
</dbReference>
<dbReference type="AlphaFoldDB" id="A0A0E3QKW9"/>
<dbReference type="PANTHER" id="PTHR11601">
    <property type="entry name" value="CYSTEINE DESULFURYLASE FAMILY MEMBER"/>
    <property type="match status" value="1"/>
</dbReference>
<dbReference type="InterPro" id="IPR016454">
    <property type="entry name" value="Cysteine_dSase"/>
</dbReference>
<comment type="function">
    <text evidence="9">Master enzyme that delivers sulfur to a number of partners involved in Fe-S cluster assembly, tRNA modification or cofactor biosynthesis. Catalyzes the removal of elemental sulfur atoms from cysteine to produce alanine. Functions as a sulfur delivery protein for Fe-S cluster synthesis onto IscU, an Fe-S scaffold assembly protein, as well as other S acceptor proteins.</text>
</comment>
<dbReference type="GO" id="GO:1990221">
    <property type="term" value="C:L-cysteine desulfurase complex"/>
    <property type="evidence" value="ECO:0007669"/>
    <property type="project" value="UniProtKB-ARBA"/>
</dbReference>
<keyword evidence="7 9" id="KW-0408">Iron</keyword>
<dbReference type="InterPro" id="IPR000192">
    <property type="entry name" value="Aminotrans_V_dom"/>
</dbReference>
<keyword evidence="8 9" id="KW-0411">Iron-sulfur</keyword>
<dbReference type="InterPro" id="IPR015421">
    <property type="entry name" value="PyrdxlP-dep_Trfase_major"/>
</dbReference>
<accession>A0A0E3QKW9</accession>
<feature type="binding site" evidence="9">
    <location>
        <position position="193"/>
    </location>
    <ligand>
        <name>pyridoxal 5'-phosphate</name>
        <dbReference type="ChEBI" id="CHEBI:597326"/>
    </ligand>
</feature>
<name>A0A0E3QKW9_METBA</name>
<evidence type="ECO:0000256" key="10">
    <source>
        <dbReference type="RuleBase" id="RU004504"/>
    </source>
</evidence>
<dbReference type="GO" id="GO:0046872">
    <property type="term" value="F:metal ion binding"/>
    <property type="evidence" value="ECO:0007669"/>
    <property type="project" value="UniProtKB-KW"/>
</dbReference>
<feature type="binding site" evidence="9">
    <location>
        <begin position="213"/>
        <end position="215"/>
    </location>
    <ligand>
        <name>pyridoxal 5'-phosphate</name>
        <dbReference type="ChEBI" id="CHEBI:597326"/>
    </ligand>
</feature>
<evidence type="ECO:0000256" key="7">
    <source>
        <dbReference type="ARBA" id="ARBA00023004"/>
    </source>
</evidence>
<evidence type="ECO:0000313" key="13">
    <source>
        <dbReference type="Proteomes" id="UP000033038"/>
    </source>
</evidence>
<dbReference type="FunFam" id="3.40.640.10:FF:000003">
    <property type="entry name" value="Cysteine desulfurase IscS"/>
    <property type="match status" value="1"/>
</dbReference>
<evidence type="ECO:0000256" key="5">
    <source>
        <dbReference type="ARBA" id="ARBA00022723"/>
    </source>
</evidence>
<comment type="miscellaneous">
    <text evidence="9">In Archaea the pyridoxal phosphate cofactor is not covalently bound to Lys but ligated by other amino acids.</text>
</comment>
<dbReference type="EC" id="2.8.1.7" evidence="9"/>
<feature type="active site" description="Cysteine persulfide intermediate" evidence="9">
    <location>
        <position position="338"/>
    </location>
</feature>
<dbReference type="NCBIfam" id="NF002806">
    <property type="entry name" value="PRK02948.1"/>
    <property type="match status" value="1"/>
</dbReference>
<comment type="subcellular location">
    <subcellularLocation>
        <location evidence="9">Cytoplasm</location>
    </subcellularLocation>
</comment>
<dbReference type="GO" id="GO:0006520">
    <property type="term" value="P:amino acid metabolic process"/>
    <property type="evidence" value="ECO:0007669"/>
    <property type="project" value="InterPro"/>
</dbReference>
<evidence type="ECO:0000313" key="12">
    <source>
        <dbReference type="EMBL" id="AKB51577.1"/>
    </source>
</evidence>
<comment type="cofactor">
    <cofactor evidence="1 9 10">
        <name>pyridoxal 5'-phosphate</name>
        <dbReference type="ChEBI" id="CHEBI:597326"/>
    </cofactor>
</comment>
<comment type="catalytic activity">
    <reaction evidence="9">
        <text>(sulfur carrier)-H + L-cysteine = (sulfur carrier)-SH + L-alanine</text>
        <dbReference type="Rhea" id="RHEA:43892"/>
        <dbReference type="Rhea" id="RHEA-COMP:14737"/>
        <dbReference type="Rhea" id="RHEA-COMP:14739"/>
        <dbReference type="ChEBI" id="CHEBI:29917"/>
        <dbReference type="ChEBI" id="CHEBI:35235"/>
        <dbReference type="ChEBI" id="CHEBI:57972"/>
        <dbReference type="ChEBI" id="CHEBI:64428"/>
        <dbReference type="EC" id="2.8.1.7"/>
    </reaction>
</comment>
<evidence type="ECO:0000256" key="9">
    <source>
        <dbReference type="HAMAP-Rule" id="MF_00331"/>
    </source>
</evidence>
<dbReference type="GO" id="GO:0031071">
    <property type="term" value="F:cysteine desulfurase activity"/>
    <property type="evidence" value="ECO:0007669"/>
    <property type="project" value="UniProtKB-UniRule"/>
</dbReference>
<dbReference type="Pfam" id="PF00266">
    <property type="entry name" value="Aminotran_5"/>
    <property type="match status" value="1"/>
</dbReference>
<dbReference type="SUPFAM" id="SSF53383">
    <property type="entry name" value="PLP-dependent transferases"/>
    <property type="match status" value="1"/>
</dbReference>
<proteinExistence type="inferred from homology"/>
<feature type="domain" description="Aminotransferase class V" evidence="11">
    <location>
        <begin position="18"/>
        <end position="379"/>
    </location>
</feature>
<dbReference type="InterPro" id="IPR020578">
    <property type="entry name" value="Aminotrans_V_PyrdxlP_BS"/>
</dbReference>
<organism evidence="12 13">
    <name type="scientific">Methanosarcina barkeri str. Wiesmoor</name>
    <dbReference type="NCBI Taxonomy" id="1434109"/>
    <lineage>
        <taxon>Archaea</taxon>
        <taxon>Methanobacteriati</taxon>
        <taxon>Methanobacteriota</taxon>
        <taxon>Stenosarchaea group</taxon>
        <taxon>Methanomicrobia</taxon>
        <taxon>Methanosarcinales</taxon>
        <taxon>Methanosarcinaceae</taxon>
        <taxon>Methanosarcina</taxon>
    </lineage>
</organism>
<dbReference type="PANTHER" id="PTHR11601:SF34">
    <property type="entry name" value="CYSTEINE DESULFURASE"/>
    <property type="match status" value="1"/>
</dbReference>
<dbReference type="GO" id="GO:0030170">
    <property type="term" value="F:pyridoxal phosphate binding"/>
    <property type="evidence" value="ECO:0007669"/>
    <property type="project" value="UniProtKB-UniRule"/>
</dbReference>
<dbReference type="Gene3D" id="3.90.1150.10">
    <property type="entry name" value="Aspartate Aminotransferase, domain 1"/>
    <property type="match status" value="1"/>
</dbReference>
<evidence type="ECO:0000256" key="8">
    <source>
        <dbReference type="ARBA" id="ARBA00023014"/>
    </source>
</evidence>
<sequence length="404" mass="44577">MYIHNCEGASVTIEDKTIYMDNSATTPIRKEVVEEMLPYMTENFGNPSSIYEIGKISKHAIDKARVKVANALGAEENEIYFTSGGTESDNWAIKGIAFANRNKGKHIITSSIEHHAVLHTCAWLEGQGFEVTYLPVDKYGMVSPEEVKKAIRDDTILISIMLANNEIGTIQPVEEIGKITKENRIYFHTDAVQAIGHIPIDVKKMNIDLLSLSGHKFEGPKGCGALYIRKGTKIDTLLHGGAQERKRRAGTENVPAIVGLGKAIELATAKIEESNKNLLELREHFIRGLLKIPKTHLNGHPTQRLANNVNVTFEYIEGESLLLLLNANGIFASTGSACNSSSLEPSHVLTACGVPHEIVHGSLRLSLGRTNSKKDVDRVLEVLPEIVQKLRNMSPLTPKEYRTI</sequence>
<keyword evidence="4 9" id="KW-0808">Transferase</keyword>
<dbReference type="Proteomes" id="UP000033038">
    <property type="component" value="Chromosome"/>
</dbReference>
<comment type="similarity">
    <text evidence="2 9">Belongs to the class-V pyridoxal-phosphate-dependent aminotransferase family. NifS/IscS subfamily.</text>
</comment>
<dbReference type="GO" id="GO:0051537">
    <property type="term" value="F:2 iron, 2 sulfur cluster binding"/>
    <property type="evidence" value="ECO:0007669"/>
    <property type="project" value="UniProtKB-UniRule"/>
</dbReference>
<evidence type="ECO:0000256" key="6">
    <source>
        <dbReference type="ARBA" id="ARBA00022898"/>
    </source>
</evidence>
<evidence type="ECO:0000256" key="3">
    <source>
        <dbReference type="ARBA" id="ARBA00022490"/>
    </source>
</evidence>
<dbReference type="GeneID" id="24823863"/>
<keyword evidence="6 9" id="KW-0663">Pyridoxal phosphate</keyword>
<evidence type="ECO:0000256" key="4">
    <source>
        <dbReference type="ARBA" id="ARBA00022679"/>
    </source>
</evidence>
<dbReference type="PIRSF" id="PIRSF005572">
    <property type="entry name" value="NifS"/>
    <property type="match status" value="1"/>
</dbReference>
<evidence type="ECO:0000256" key="1">
    <source>
        <dbReference type="ARBA" id="ARBA00001933"/>
    </source>
</evidence>
<dbReference type="Gene3D" id="1.10.260.50">
    <property type="match status" value="1"/>
</dbReference>
<feature type="binding site" evidence="9">
    <location>
        <begin position="85"/>
        <end position="86"/>
    </location>
    <ligand>
        <name>pyridoxal 5'-phosphate</name>
        <dbReference type="ChEBI" id="CHEBI:597326"/>
    </ligand>
</feature>
<dbReference type="EMBL" id="CP009526">
    <property type="protein sequence ID" value="AKB51577.1"/>
    <property type="molecule type" value="Genomic_DNA"/>
</dbReference>
<feature type="binding site" description="via persulfide group" evidence="9">
    <location>
        <position position="338"/>
    </location>
    <ligand>
        <name>[2Fe-2S] cluster</name>
        <dbReference type="ChEBI" id="CHEBI:190135"/>
        <note>ligand shared with IscU</note>
    </ligand>
</feature>
<dbReference type="RefSeq" id="WP_011307390.1">
    <property type="nucleotide sequence ID" value="NZ_CP009526.1"/>
</dbReference>
<comment type="pathway">
    <text evidence="9">Cofactor biosynthesis; iron-sulfur cluster biosynthesis.</text>
</comment>
<dbReference type="Gene3D" id="3.40.640.10">
    <property type="entry name" value="Type I PLP-dependent aspartate aminotransferase-like (Major domain)"/>
    <property type="match status" value="1"/>
</dbReference>